<protein>
    <submittedName>
        <fullName evidence="3">HugZ family protein</fullName>
    </submittedName>
</protein>
<dbReference type="GO" id="GO:0016627">
    <property type="term" value="F:oxidoreductase activity, acting on the CH-CH group of donors"/>
    <property type="evidence" value="ECO:0007669"/>
    <property type="project" value="TreeGrafter"/>
</dbReference>
<sequence length="171" mass="18700">MSDQASASAEDEPLTRARLAAEKLLEIRHSLVIASIDDKGEPLVSTCPFARESDDFLVVVSGLAAHGESLARGGVVSVMLLEDEQQTRQPFARQRLSFRCEVQALSAPDARREVFDALHKRFGAIARMLEQLGDFRAYRLRPQEGRFVMGFGAAFSFDGGAVEGMKAVRGS</sequence>
<keyword evidence="1" id="KW-0560">Oxidoreductase</keyword>
<dbReference type="AlphaFoldDB" id="A0A972JCF5"/>
<dbReference type="Pfam" id="PF01243">
    <property type="entry name" value="PNPOx_N"/>
    <property type="match status" value="1"/>
</dbReference>
<feature type="domain" description="Pyridoxamine 5'-phosphate oxidase N-terminal" evidence="2">
    <location>
        <begin position="21"/>
        <end position="148"/>
    </location>
</feature>
<dbReference type="PANTHER" id="PTHR35176">
    <property type="entry name" value="HEME OXYGENASE HI_0854-RELATED"/>
    <property type="match status" value="1"/>
</dbReference>
<dbReference type="PIRSF" id="PIRSF004633">
    <property type="entry name" value="UCP_PLP_oxd"/>
    <property type="match status" value="1"/>
</dbReference>
<dbReference type="InterPro" id="IPR014419">
    <property type="entry name" value="HutZ"/>
</dbReference>
<dbReference type="RefSeq" id="WP_168989117.1">
    <property type="nucleotide sequence ID" value="NZ_CAWPHM010000024.1"/>
</dbReference>
<proteinExistence type="predicted"/>
<dbReference type="InterPro" id="IPR012349">
    <property type="entry name" value="Split_barrel_FMN-bd"/>
</dbReference>
<dbReference type="InterPro" id="IPR011576">
    <property type="entry name" value="Pyridox_Oxase_N"/>
</dbReference>
<dbReference type="SUPFAM" id="SSF50475">
    <property type="entry name" value="FMN-binding split barrel"/>
    <property type="match status" value="1"/>
</dbReference>
<evidence type="ECO:0000259" key="2">
    <source>
        <dbReference type="Pfam" id="PF01243"/>
    </source>
</evidence>
<dbReference type="GO" id="GO:0070967">
    <property type="term" value="F:coenzyme F420 binding"/>
    <property type="evidence" value="ECO:0007669"/>
    <property type="project" value="TreeGrafter"/>
</dbReference>
<accession>A0A972JCF5</accession>
<dbReference type="InterPro" id="IPR052019">
    <property type="entry name" value="F420H2_bilvrd_red/Heme_oxyg"/>
</dbReference>
<dbReference type="EMBL" id="WTVM01000121">
    <property type="protein sequence ID" value="NMG04447.1"/>
    <property type="molecule type" value="Genomic_DNA"/>
</dbReference>
<reference evidence="3" key="1">
    <citation type="submission" date="2019-12" db="EMBL/GenBank/DDBJ databases">
        <title>Comparative genomics gives insights into the taxonomy of the Azoarcus-Aromatoleum group and reveals separate origins of nif in the plant-associated Azoarcus and non-plant-associated Aromatoleum sub-groups.</title>
        <authorList>
            <person name="Lafos M."/>
            <person name="Maluk M."/>
            <person name="Batista M."/>
            <person name="Junghare M."/>
            <person name="Carmona M."/>
            <person name="Faoro H."/>
            <person name="Cruz L.M."/>
            <person name="Battistoni F."/>
            <person name="De Souza E."/>
            <person name="Pedrosa F."/>
            <person name="Chen W.-M."/>
            <person name="Poole P.S."/>
            <person name="Dixon R.A."/>
            <person name="James E.K."/>
        </authorList>
    </citation>
    <scope>NUCLEOTIDE SEQUENCE</scope>
    <source>
        <strain evidence="3">NSC3</strain>
    </source>
</reference>
<name>A0A972JCF5_9RHOO</name>
<keyword evidence="4" id="KW-1185">Reference proteome</keyword>
<dbReference type="PANTHER" id="PTHR35176:SF6">
    <property type="entry name" value="HEME OXYGENASE HI_0854-RELATED"/>
    <property type="match status" value="1"/>
</dbReference>
<organism evidence="3 4">
    <name type="scientific">Azoarcus taiwanensis</name>
    <dbReference type="NCBI Taxonomy" id="666964"/>
    <lineage>
        <taxon>Bacteria</taxon>
        <taxon>Pseudomonadati</taxon>
        <taxon>Pseudomonadota</taxon>
        <taxon>Betaproteobacteria</taxon>
        <taxon>Rhodocyclales</taxon>
        <taxon>Zoogloeaceae</taxon>
        <taxon>Azoarcus</taxon>
    </lineage>
</organism>
<gene>
    <name evidence="3" type="ORF">GPA21_15930</name>
</gene>
<dbReference type="Gene3D" id="2.30.110.10">
    <property type="entry name" value="Electron Transport, Fmn-binding Protein, Chain A"/>
    <property type="match status" value="1"/>
</dbReference>
<dbReference type="Proteomes" id="UP000599523">
    <property type="component" value="Unassembled WGS sequence"/>
</dbReference>
<dbReference type="GO" id="GO:0005829">
    <property type="term" value="C:cytosol"/>
    <property type="evidence" value="ECO:0007669"/>
    <property type="project" value="TreeGrafter"/>
</dbReference>
<evidence type="ECO:0000256" key="1">
    <source>
        <dbReference type="ARBA" id="ARBA00023002"/>
    </source>
</evidence>
<evidence type="ECO:0000313" key="4">
    <source>
        <dbReference type="Proteomes" id="UP000599523"/>
    </source>
</evidence>
<evidence type="ECO:0000313" key="3">
    <source>
        <dbReference type="EMBL" id="NMG04447.1"/>
    </source>
</evidence>
<comment type="caution">
    <text evidence="3">The sequence shown here is derived from an EMBL/GenBank/DDBJ whole genome shotgun (WGS) entry which is preliminary data.</text>
</comment>